<dbReference type="InterPro" id="IPR044750">
    <property type="entry name" value="C2_SRC2/BAP"/>
</dbReference>
<gene>
    <name evidence="3" type="ORF">EJB05_10594</name>
</gene>
<name>A0A5J9VNB5_9POAL</name>
<dbReference type="Proteomes" id="UP000324897">
    <property type="component" value="Chromosome 4"/>
</dbReference>
<dbReference type="InterPro" id="IPR000008">
    <property type="entry name" value="C2_dom"/>
</dbReference>
<evidence type="ECO:0000256" key="1">
    <source>
        <dbReference type="SAM" id="MobiDB-lite"/>
    </source>
</evidence>
<accession>A0A5J9VNB5</accession>
<sequence length="391" mass="40157">MAYRVLEVTLQSAKDLKRVNLISRMEVYAVVTISGDPLTRQCTQPDPYGGRHPSWNATFRFNVPPTAAAANGCLHVLLRTERALGDRDVGEVILPLADVLAGTTERDPRPRPQQCASYTVRKVHRFEPRGTLNVSYRLGPVVAPQPAPPPTPPPFYHPPYAAYLPQTLALPPPTAQASGHDHAVRQPAAYSQAAGGHGAGVHQPAPSAGATSAYGVPAYPQTAAGHGAGVHQPAPSAAANSAYGVPAYPQAAAGNSAGVHQPAPSAGGAIDTYDVTGYSSQAAAGHGAARQPTAPSGHGVPAYSQAAGGYAAVAPSPAKGNRVDGELEFGTGLGAGLVTGAISGMLASDAVAYSYGYRAGLADGGAAVYTYKNSHVPTKVQDKVETNRKMV</sequence>
<feature type="domain" description="C2" evidence="2">
    <location>
        <begin position="1"/>
        <end position="111"/>
    </location>
</feature>
<dbReference type="EMBL" id="RWGY01000007">
    <property type="protein sequence ID" value="TVU37288.1"/>
    <property type="molecule type" value="Genomic_DNA"/>
</dbReference>
<dbReference type="PANTHER" id="PTHR32246:SF24">
    <property type="entry name" value="OS07G0670200 PROTEIN"/>
    <property type="match status" value="1"/>
</dbReference>
<keyword evidence="4" id="KW-1185">Reference proteome</keyword>
<feature type="non-terminal residue" evidence="3">
    <location>
        <position position="1"/>
    </location>
</feature>
<organism evidence="3 4">
    <name type="scientific">Eragrostis curvula</name>
    <name type="common">weeping love grass</name>
    <dbReference type="NCBI Taxonomy" id="38414"/>
    <lineage>
        <taxon>Eukaryota</taxon>
        <taxon>Viridiplantae</taxon>
        <taxon>Streptophyta</taxon>
        <taxon>Embryophyta</taxon>
        <taxon>Tracheophyta</taxon>
        <taxon>Spermatophyta</taxon>
        <taxon>Magnoliopsida</taxon>
        <taxon>Liliopsida</taxon>
        <taxon>Poales</taxon>
        <taxon>Poaceae</taxon>
        <taxon>PACMAD clade</taxon>
        <taxon>Chloridoideae</taxon>
        <taxon>Eragrostideae</taxon>
        <taxon>Eragrostidinae</taxon>
        <taxon>Eragrostis</taxon>
    </lineage>
</organism>
<evidence type="ECO:0000313" key="3">
    <source>
        <dbReference type="EMBL" id="TVU37288.1"/>
    </source>
</evidence>
<dbReference type="OrthoDB" id="270970at2759"/>
<feature type="region of interest" description="Disordered" evidence="1">
    <location>
        <begin position="188"/>
        <end position="212"/>
    </location>
</feature>
<dbReference type="Gramene" id="TVU37288">
    <property type="protein sequence ID" value="TVU37288"/>
    <property type="gene ID" value="EJB05_10594"/>
</dbReference>
<reference evidence="3 4" key="1">
    <citation type="journal article" date="2019" name="Sci. Rep.">
        <title>A high-quality genome of Eragrostis curvula grass provides insights into Poaceae evolution and supports new strategies to enhance forage quality.</title>
        <authorList>
            <person name="Carballo J."/>
            <person name="Santos B.A.C.M."/>
            <person name="Zappacosta D."/>
            <person name="Garbus I."/>
            <person name="Selva J.P."/>
            <person name="Gallo C.A."/>
            <person name="Diaz A."/>
            <person name="Albertini E."/>
            <person name="Caccamo M."/>
            <person name="Echenique V."/>
        </authorList>
    </citation>
    <scope>NUCLEOTIDE SEQUENCE [LARGE SCALE GENOMIC DNA]</scope>
    <source>
        <strain evidence="4">cv. Victoria</strain>
        <tissue evidence="3">Leaf</tissue>
    </source>
</reference>
<dbReference type="Gene3D" id="2.60.40.150">
    <property type="entry name" value="C2 domain"/>
    <property type="match status" value="1"/>
</dbReference>
<dbReference type="SUPFAM" id="SSF49562">
    <property type="entry name" value="C2 domain (Calcium/lipid-binding domain, CaLB)"/>
    <property type="match status" value="1"/>
</dbReference>
<dbReference type="GO" id="GO:0006952">
    <property type="term" value="P:defense response"/>
    <property type="evidence" value="ECO:0007669"/>
    <property type="project" value="InterPro"/>
</dbReference>
<evidence type="ECO:0000259" key="2">
    <source>
        <dbReference type="PROSITE" id="PS50004"/>
    </source>
</evidence>
<comment type="caution">
    <text evidence="3">The sequence shown here is derived from an EMBL/GenBank/DDBJ whole genome shotgun (WGS) entry which is preliminary data.</text>
</comment>
<dbReference type="PROSITE" id="PS50004">
    <property type="entry name" value="C2"/>
    <property type="match status" value="1"/>
</dbReference>
<dbReference type="PANTHER" id="PTHR32246">
    <property type="entry name" value="INGRESSION PROTEIN FIC1"/>
    <property type="match status" value="1"/>
</dbReference>
<dbReference type="Pfam" id="PF00168">
    <property type="entry name" value="C2"/>
    <property type="match status" value="1"/>
</dbReference>
<dbReference type="SMART" id="SM00239">
    <property type="entry name" value="C2"/>
    <property type="match status" value="1"/>
</dbReference>
<proteinExistence type="predicted"/>
<evidence type="ECO:0000313" key="4">
    <source>
        <dbReference type="Proteomes" id="UP000324897"/>
    </source>
</evidence>
<protein>
    <recommendedName>
        <fullName evidence="2">C2 domain-containing protein</fullName>
    </recommendedName>
</protein>
<dbReference type="CDD" id="cd04051">
    <property type="entry name" value="C2_SRC2_like"/>
    <property type="match status" value="1"/>
</dbReference>
<dbReference type="InterPro" id="IPR035892">
    <property type="entry name" value="C2_domain_sf"/>
</dbReference>
<dbReference type="AlphaFoldDB" id="A0A5J9VNB5"/>